<dbReference type="PANTHER" id="PTHR32444">
    <property type="entry name" value="BULB-TYPE LECTIN DOMAIN-CONTAINING PROTEIN"/>
    <property type="match status" value="1"/>
</dbReference>
<keyword evidence="3" id="KW-0325">Glycoprotein</keyword>
<dbReference type="GO" id="GO:0004674">
    <property type="term" value="F:protein serine/threonine kinase activity"/>
    <property type="evidence" value="ECO:0007669"/>
    <property type="project" value="UniProtKB-KW"/>
</dbReference>
<sequence length="479" mass="54407">MSRINYKSMILTASQFLLYLLFIPALSSAADTLSVNQSLSGNQTLVSLNGNFEMGFFRPGNSSNFYIGIWFNKTIVTNERVVWVANRDSPVSDSFTSILKIIDGNLVLLNESNSLVWSTYMNSTATAVSATLLDDGNLVLRYGSGSSLSIWQSFDHPTHTFMPGMKLLYNKRTNTSQVLTSWRNAEDPGMGLFSLELDHNNKQFLIKWNRSVVYWTSGSWNDGDKLFRVEPEMRLNYIYNFSYVDNENESYFTYSLYNPSIISRFIIDIPGQVKQLSWLDSTREWNLFWPQPRDLCDVYGGCLIAFKPSSKNDWNLGSFSSGCVRKTEVNCSITIEKPTFLLSYVNKSFLSAFLENEAQQLDESACRCSCLHDCVCNAYTFISSKCQHWNRENLNKISLGFVSNDSYLEKSQFHIKVASKDLPYLTENSCKYNKDVNRGAVVGSIAVVVFVLCVILFMVRRRKTMILVGKTTMEGSLMA</sequence>
<evidence type="ECO:0000259" key="7">
    <source>
        <dbReference type="PROSITE" id="PS50948"/>
    </source>
</evidence>
<dbReference type="InParanoid" id="A0A251S8Y4"/>
<evidence type="ECO:0000256" key="3">
    <source>
        <dbReference type="ARBA" id="ARBA00023180"/>
    </source>
</evidence>
<dbReference type="InterPro" id="IPR003609">
    <property type="entry name" value="Pan_app"/>
</dbReference>
<dbReference type="SMART" id="SM00108">
    <property type="entry name" value="B_lectin"/>
    <property type="match status" value="1"/>
</dbReference>
<dbReference type="Proteomes" id="UP000215914">
    <property type="component" value="Chromosome 15"/>
</dbReference>
<dbReference type="GO" id="GO:0048544">
    <property type="term" value="P:recognition of pollen"/>
    <property type="evidence" value="ECO:0007669"/>
    <property type="project" value="InterPro"/>
</dbReference>
<reference evidence="9" key="2">
    <citation type="submission" date="2017-02" db="EMBL/GenBank/DDBJ databases">
        <title>Sunflower complete genome.</title>
        <authorList>
            <person name="Langlade N."/>
            <person name="Munos S."/>
        </authorList>
    </citation>
    <scope>NUCLEOTIDE SEQUENCE [LARGE SCALE GENOMIC DNA]</scope>
    <source>
        <tissue evidence="9">Leaves</tissue>
    </source>
</reference>
<dbReference type="CDD" id="cd00028">
    <property type="entry name" value="B_lectin"/>
    <property type="match status" value="1"/>
</dbReference>
<feature type="signal peptide" evidence="5">
    <location>
        <begin position="1"/>
        <end position="29"/>
    </location>
</feature>
<keyword evidence="10" id="KW-1185">Reference proteome</keyword>
<feature type="chain" id="PRO_5041126055" evidence="5">
    <location>
        <begin position="30"/>
        <end position="479"/>
    </location>
</feature>
<reference evidence="8" key="3">
    <citation type="submission" date="2020-06" db="EMBL/GenBank/DDBJ databases">
        <title>Helianthus annuus Genome sequencing and assembly Release 2.</title>
        <authorList>
            <person name="Gouzy J."/>
            <person name="Langlade N."/>
            <person name="Munos S."/>
        </authorList>
    </citation>
    <scope>NUCLEOTIDE SEQUENCE</scope>
    <source>
        <tissue evidence="8">Leaves</tissue>
    </source>
</reference>
<dbReference type="InterPro" id="IPR000858">
    <property type="entry name" value="S_locus_glycoprot_dom"/>
</dbReference>
<dbReference type="SUPFAM" id="SSF51110">
    <property type="entry name" value="alpha-D-mannose-specific plant lectins"/>
    <property type="match status" value="1"/>
</dbReference>
<evidence type="ECO:0000313" key="9">
    <source>
        <dbReference type="EMBL" id="OTF95108.1"/>
    </source>
</evidence>
<keyword evidence="8" id="KW-0808">Transferase</keyword>
<dbReference type="PROSITE" id="PS50948">
    <property type="entry name" value="PAN"/>
    <property type="match status" value="1"/>
</dbReference>
<keyword evidence="8" id="KW-0418">Kinase</keyword>
<dbReference type="Pfam" id="PF00954">
    <property type="entry name" value="S_locus_glycop"/>
    <property type="match status" value="1"/>
</dbReference>
<keyword evidence="4" id="KW-0472">Membrane</keyword>
<evidence type="ECO:0000256" key="2">
    <source>
        <dbReference type="ARBA" id="ARBA00023157"/>
    </source>
</evidence>
<dbReference type="FunFam" id="2.90.10.10:FF:000005">
    <property type="entry name" value="G-type lectin S-receptor-like serine/threonine-protein kinase"/>
    <property type="match status" value="1"/>
</dbReference>
<dbReference type="GO" id="GO:0030246">
    <property type="term" value="F:carbohydrate binding"/>
    <property type="evidence" value="ECO:0007669"/>
    <property type="project" value="UniProtKB-KW"/>
</dbReference>
<dbReference type="InterPro" id="IPR001480">
    <property type="entry name" value="Bulb-type_lectin_dom"/>
</dbReference>
<dbReference type="EC" id="2.7.11.1" evidence="8"/>
<accession>A0A251S8Y4</accession>
<dbReference type="Gramene" id="mRNA:HanXRQr2_Chr15g0693051">
    <property type="protein sequence ID" value="mRNA:HanXRQr2_Chr15g0693051"/>
    <property type="gene ID" value="HanXRQr2_Chr15g0693051"/>
</dbReference>
<keyword evidence="8" id="KW-0723">Serine/threonine-protein kinase</keyword>
<dbReference type="Pfam" id="PF08276">
    <property type="entry name" value="PAN_2"/>
    <property type="match status" value="1"/>
</dbReference>
<dbReference type="AlphaFoldDB" id="A0A251S8Y4"/>
<dbReference type="EMBL" id="CM007904">
    <property type="protein sequence ID" value="OTF95108.1"/>
    <property type="molecule type" value="Genomic_DNA"/>
</dbReference>
<proteinExistence type="predicted"/>
<feature type="transmembrane region" description="Helical" evidence="4">
    <location>
        <begin position="439"/>
        <end position="459"/>
    </location>
</feature>
<organism evidence="9 10">
    <name type="scientific">Helianthus annuus</name>
    <name type="common">Common sunflower</name>
    <dbReference type="NCBI Taxonomy" id="4232"/>
    <lineage>
        <taxon>Eukaryota</taxon>
        <taxon>Viridiplantae</taxon>
        <taxon>Streptophyta</taxon>
        <taxon>Embryophyta</taxon>
        <taxon>Tracheophyta</taxon>
        <taxon>Spermatophyta</taxon>
        <taxon>Magnoliopsida</taxon>
        <taxon>eudicotyledons</taxon>
        <taxon>Gunneridae</taxon>
        <taxon>Pentapetalae</taxon>
        <taxon>asterids</taxon>
        <taxon>campanulids</taxon>
        <taxon>Asterales</taxon>
        <taxon>Asteraceae</taxon>
        <taxon>Asteroideae</taxon>
        <taxon>Heliantheae alliance</taxon>
        <taxon>Heliantheae</taxon>
        <taxon>Helianthus</taxon>
    </lineage>
</organism>
<feature type="domain" description="Apple" evidence="7">
    <location>
        <begin position="331"/>
        <end position="412"/>
    </location>
</feature>
<dbReference type="EMBL" id="MNCJ02000330">
    <property type="protein sequence ID" value="KAF5764522.1"/>
    <property type="molecule type" value="Genomic_DNA"/>
</dbReference>
<dbReference type="PANTHER" id="PTHR32444:SF247">
    <property type="entry name" value="OS01G0958200 PROTEIN"/>
    <property type="match status" value="1"/>
</dbReference>
<keyword evidence="9" id="KW-0430">Lectin</keyword>
<keyword evidence="4" id="KW-1133">Transmembrane helix</keyword>
<feature type="domain" description="Bulb-type lectin" evidence="6">
    <location>
        <begin position="30"/>
        <end position="153"/>
    </location>
</feature>
<keyword evidence="1 5" id="KW-0732">Signal</keyword>
<protein>
    <submittedName>
        <fullName evidence="8">Non-specific serine/threonine protein kinase</fullName>
        <ecNumber evidence="8">2.7.11.1</ecNumber>
    </submittedName>
    <submittedName>
        <fullName evidence="9">Putative S-locus glycoprotein domain, Bulb-type lectin domain, PAN/Apple domain protein</fullName>
    </submittedName>
</protein>
<keyword evidence="4" id="KW-0812">Transmembrane</keyword>
<evidence type="ECO:0000313" key="10">
    <source>
        <dbReference type="Proteomes" id="UP000215914"/>
    </source>
</evidence>
<reference evidence="8 10" key="1">
    <citation type="journal article" date="2017" name="Nature">
        <title>The sunflower genome provides insights into oil metabolism, flowering and Asterid evolution.</title>
        <authorList>
            <person name="Badouin H."/>
            <person name="Gouzy J."/>
            <person name="Grassa C.J."/>
            <person name="Murat F."/>
            <person name="Staton S.E."/>
            <person name="Cottret L."/>
            <person name="Lelandais-Briere C."/>
            <person name="Owens G.L."/>
            <person name="Carrere S."/>
            <person name="Mayjonade B."/>
            <person name="Legrand L."/>
            <person name="Gill N."/>
            <person name="Kane N.C."/>
            <person name="Bowers J.E."/>
            <person name="Hubner S."/>
            <person name="Bellec A."/>
            <person name="Berard A."/>
            <person name="Berges H."/>
            <person name="Blanchet N."/>
            <person name="Boniface M.C."/>
            <person name="Brunel D."/>
            <person name="Catrice O."/>
            <person name="Chaidir N."/>
            <person name="Claudel C."/>
            <person name="Donnadieu C."/>
            <person name="Faraut T."/>
            <person name="Fievet G."/>
            <person name="Helmstetter N."/>
            <person name="King M."/>
            <person name="Knapp S.J."/>
            <person name="Lai Z."/>
            <person name="Le Paslier M.C."/>
            <person name="Lippi Y."/>
            <person name="Lorenzon L."/>
            <person name="Mandel J.R."/>
            <person name="Marage G."/>
            <person name="Marchand G."/>
            <person name="Marquand E."/>
            <person name="Bret-Mestries E."/>
            <person name="Morien E."/>
            <person name="Nambeesan S."/>
            <person name="Nguyen T."/>
            <person name="Pegot-Espagnet P."/>
            <person name="Pouilly N."/>
            <person name="Raftis F."/>
            <person name="Sallet E."/>
            <person name="Schiex T."/>
            <person name="Thomas J."/>
            <person name="Vandecasteele C."/>
            <person name="Vares D."/>
            <person name="Vear F."/>
            <person name="Vautrin S."/>
            <person name="Crespi M."/>
            <person name="Mangin B."/>
            <person name="Burke J.M."/>
            <person name="Salse J."/>
            <person name="Munos S."/>
            <person name="Vincourt P."/>
            <person name="Rieseberg L.H."/>
            <person name="Langlade N.B."/>
        </authorList>
    </citation>
    <scope>NUCLEOTIDE SEQUENCE [LARGE SCALE GENOMIC DNA]</scope>
    <source>
        <strain evidence="10">cv. SF193</strain>
        <tissue evidence="8">Leaves</tissue>
    </source>
</reference>
<evidence type="ECO:0000256" key="5">
    <source>
        <dbReference type="SAM" id="SignalP"/>
    </source>
</evidence>
<evidence type="ECO:0000259" key="6">
    <source>
        <dbReference type="PROSITE" id="PS50927"/>
    </source>
</evidence>
<evidence type="ECO:0000256" key="4">
    <source>
        <dbReference type="SAM" id="Phobius"/>
    </source>
</evidence>
<dbReference type="Pfam" id="PF01453">
    <property type="entry name" value="B_lectin"/>
    <property type="match status" value="1"/>
</dbReference>
<dbReference type="Gene3D" id="2.90.10.10">
    <property type="entry name" value="Bulb-type lectin domain"/>
    <property type="match status" value="1"/>
</dbReference>
<evidence type="ECO:0000313" key="8">
    <source>
        <dbReference type="EMBL" id="KAF5764522.1"/>
    </source>
</evidence>
<dbReference type="InterPro" id="IPR036426">
    <property type="entry name" value="Bulb-type_lectin_dom_sf"/>
</dbReference>
<keyword evidence="2" id="KW-1015">Disulfide bond</keyword>
<dbReference type="OMA" id="DESSNRC"/>
<evidence type="ECO:0000256" key="1">
    <source>
        <dbReference type="ARBA" id="ARBA00022729"/>
    </source>
</evidence>
<name>A0A251S8Y4_HELAN</name>
<gene>
    <name evidence="9" type="ORF">HannXRQ_Chr15g0479441</name>
    <name evidence="8" type="ORF">HanXRQr2_Chr15g0693051</name>
</gene>
<dbReference type="PROSITE" id="PS50927">
    <property type="entry name" value="BULB_LECTIN"/>
    <property type="match status" value="1"/>
</dbReference>